<dbReference type="OrthoDB" id="2142040at2759"/>
<dbReference type="EMBL" id="CAJPWZ010000455">
    <property type="protein sequence ID" value="CAG2192880.1"/>
    <property type="molecule type" value="Genomic_DNA"/>
</dbReference>
<dbReference type="AlphaFoldDB" id="A0A8S3QA34"/>
<gene>
    <name evidence="2" type="ORF">MEDL_8023</name>
</gene>
<evidence type="ECO:0000313" key="3">
    <source>
        <dbReference type="Proteomes" id="UP000683360"/>
    </source>
</evidence>
<evidence type="ECO:0000313" key="2">
    <source>
        <dbReference type="EMBL" id="CAG2192880.1"/>
    </source>
</evidence>
<organism evidence="2 3">
    <name type="scientific">Mytilus edulis</name>
    <name type="common">Blue mussel</name>
    <dbReference type="NCBI Taxonomy" id="6550"/>
    <lineage>
        <taxon>Eukaryota</taxon>
        <taxon>Metazoa</taxon>
        <taxon>Spiralia</taxon>
        <taxon>Lophotrochozoa</taxon>
        <taxon>Mollusca</taxon>
        <taxon>Bivalvia</taxon>
        <taxon>Autobranchia</taxon>
        <taxon>Pteriomorphia</taxon>
        <taxon>Mytilida</taxon>
        <taxon>Mytiloidea</taxon>
        <taxon>Mytilidae</taxon>
        <taxon>Mytilinae</taxon>
        <taxon>Mytilus</taxon>
    </lineage>
</organism>
<keyword evidence="3" id="KW-1185">Reference proteome</keyword>
<feature type="domain" description="Farnesoic acid O-methyl transferase" evidence="1">
    <location>
        <begin position="127"/>
        <end position="217"/>
    </location>
</feature>
<evidence type="ECO:0000259" key="1">
    <source>
        <dbReference type="Pfam" id="PF12248"/>
    </source>
</evidence>
<accession>A0A8S3QA34</accession>
<dbReference type="Proteomes" id="UP000683360">
    <property type="component" value="Unassembled WGS sequence"/>
</dbReference>
<dbReference type="InterPro" id="IPR022041">
    <property type="entry name" value="Methyltransf_FA"/>
</dbReference>
<sequence>MDLLRQESIHQVNYLYKLRDNLHCRSREQLSDPELDEIQVRLGDINHIESHKLHVKQINKFKRDGVQINHPLIRPSKKSNKKPRNPLSVDFNICTDKVHIISSAYERNILDYMVDLSSYRMDVLSARFLTFQVKACNHVALYASSSDNKDSTKPLYEVCIGAAHNTYTYVRRRNDASLEKSSMITEQVKTDNVLNCGEYRLFWISWEAGSLMVGLEIESVKML</sequence>
<comment type="caution">
    <text evidence="2">The sequence shown here is derived from an EMBL/GenBank/DDBJ whole genome shotgun (WGS) entry which is preliminary data.</text>
</comment>
<dbReference type="Pfam" id="PF12248">
    <property type="entry name" value="Methyltransf_FA"/>
    <property type="match status" value="1"/>
</dbReference>
<reference evidence="2" key="1">
    <citation type="submission" date="2021-03" db="EMBL/GenBank/DDBJ databases">
        <authorList>
            <person name="Bekaert M."/>
        </authorList>
    </citation>
    <scope>NUCLEOTIDE SEQUENCE</scope>
</reference>
<protein>
    <recommendedName>
        <fullName evidence="1">Farnesoic acid O-methyl transferase domain-containing protein</fullName>
    </recommendedName>
</protein>
<proteinExistence type="predicted"/>
<name>A0A8S3QA34_MYTED</name>